<evidence type="ECO:0000313" key="2">
    <source>
        <dbReference type="Proteomes" id="UP000609121"/>
    </source>
</evidence>
<keyword evidence="2" id="KW-1185">Reference proteome</keyword>
<accession>A0A8J6YU71</accession>
<dbReference type="AlphaFoldDB" id="A0A8J6YU71"/>
<dbReference type="Proteomes" id="UP000609121">
    <property type="component" value="Unassembled WGS sequence"/>
</dbReference>
<dbReference type="RefSeq" id="WP_193180779.1">
    <property type="nucleotide sequence ID" value="NZ_JACVXA010000012.1"/>
</dbReference>
<evidence type="ECO:0008006" key="3">
    <source>
        <dbReference type="Google" id="ProtNLM"/>
    </source>
</evidence>
<comment type="caution">
    <text evidence="1">The sequence shown here is derived from an EMBL/GenBank/DDBJ whole genome shotgun (WGS) entry which is preliminary data.</text>
</comment>
<gene>
    <name evidence="1" type="ORF">ICN82_06120</name>
</gene>
<name>A0A8J6YU71_9RHOB</name>
<dbReference type="SUPFAM" id="SSF54593">
    <property type="entry name" value="Glyoxalase/Bleomycin resistance protein/Dihydroxybiphenyl dioxygenase"/>
    <property type="match status" value="1"/>
</dbReference>
<proteinExistence type="predicted"/>
<dbReference type="EMBL" id="JACVXA010000012">
    <property type="protein sequence ID" value="MBE3637780.1"/>
    <property type="molecule type" value="Genomic_DNA"/>
</dbReference>
<reference evidence="1" key="1">
    <citation type="submission" date="2020-09" db="EMBL/GenBank/DDBJ databases">
        <title>A novel bacterium of genus Mangrovicoccus, isolated from South China Sea.</title>
        <authorList>
            <person name="Huang H."/>
            <person name="Mo K."/>
            <person name="Hu Y."/>
        </authorList>
    </citation>
    <scope>NUCLEOTIDE SEQUENCE</scope>
    <source>
        <strain evidence="1">HB182678</strain>
    </source>
</reference>
<dbReference type="InterPro" id="IPR029068">
    <property type="entry name" value="Glyas_Bleomycin-R_OHBP_Dase"/>
</dbReference>
<organism evidence="1 2">
    <name type="scientific">Mangrovicoccus algicola</name>
    <dbReference type="NCBI Taxonomy" id="2771008"/>
    <lineage>
        <taxon>Bacteria</taxon>
        <taxon>Pseudomonadati</taxon>
        <taxon>Pseudomonadota</taxon>
        <taxon>Alphaproteobacteria</taxon>
        <taxon>Rhodobacterales</taxon>
        <taxon>Paracoccaceae</taxon>
        <taxon>Mangrovicoccus</taxon>
    </lineage>
</organism>
<protein>
    <recommendedName>
        <fullName evidence="3">VOC domain-containing protein</fullName>
    </recommendedName>
</protein>
<evidence type="ECO:0000313" key="1">
    <source>
        <dbReference type="EMBL" id="MBE3637780.1"/>
    </source>
</evidence>
<sequence length="111" mass="12429">MEIKPGGNIALKVPRHRWTETVAFYRDRVGLPVLRELPESTAFAFGTMTLWVDRVERQSQTDVWLELTAEDPGAALAHLQSPLRDELEPLGTVDGHWTSDPAGVVLLLRRG</sequence>